<dbReference type="InterPro" id="IPR000515">
    <property type="entry name" value="MetI-like"/>
</dbReference>
<keyword evidence="3 8" id="KW-0813">Transport</keyword>
<dbReference type="NCBIfam" id="TIGR02138">
    <property type="entry name" value="phosphate_pstC"/>
    <property type="match status" value="1"/>
</dbReference>
<evidence type="ECO:0000256" key="8">
    <source>
        <dbReference type="RuleBase" id="RU363032"/>
    </source>
</evidence>
<evidence type="ECO:0000256" key="4">
    <source>
        <dbReference type="ARBA" id="ARBA00022475"/>
    </source>
</evidence>
<proteinExistence type="inferred from homology"/>
<dbReference type="GO" id="GO:0006817">
    <property type="term" value="P:phosphate ion transport"/>
    <property type="evidence" value="ECO:0007669"/>
    <property type="project" value="UniProtKB-KW"/>
</dbReference>
<dbReference type="InterPro" id="IPR011864">
    <property type="entry name" value="Phosphate_PstC"/>
</dbReference>
<feature type="domain" description="ABC transmembrane type-1" evidence="10">
    <location>
        <begin position="80"/>
        <end position="291"/>
    </location>
</feature>
<keyword evidence="9" id="KW-0592">Phosphate transport</keyword>
<dbReference type="PANTHER" id="PTHR30425">
    <property type="entry name" value="PHOSPHATE TRANSPORT SYSTEM PERMEASE PROTEIN PST"/>
    <property type="match status" value="1"/>
</dbReference>
<evidence type="ECO:0000313" key="12">
    <source>
        <dbReference type="Proteomes" id="UP000746751"/>
    </source>
</evidence>
<reference evidence="11" key="2">
    <citation type="submission" date="2021-09" db="EMBL/GenBank/DDBJ databases">
        <authorList>
            <person name="Gilroy R."/>
        </authorList>
    </citation>
    <scope>NUCLEOTIDE SEQUENCE</scope>
    <source>
        <strain evidence="11">ChiGjej2B2-7701</strain>
    </source>
</reference>
<feature type="transmembrane region" description="Helical" evidence="8">
    <location>
        <begin position="79"/>
        <end position="108"/>
    </location>
</feature>
<feature type="transmembrane region" description="Helical" evidence="8">
    <location>
        <begin position="120"/>
        <end position="144"/>
    </location>
</feature>
<evidence type="ECO:0000256" key="7">
    <source>
        <dbReference type="ARBA" id="ARBA00023136"/>
    </source>
</evidence>
<evidence type="ECO:0000313" key="11">
    <source>
        <dbReference type="EMBL" id="HJG31816.1"/>
    </source>
</evidence>
<comment type="subcellular location">
    <subcellularLocation>
        <location evidence="1 8">Cell membrane</location>
        <topology evidence="1 8">Multi-pass membrane protein</topology>
    </subcellularLocation>
</comment>
<keyword evidence="5 8" id="KW-0812">Transmembrane</keyword>
<dbReference type="EMBL" id="DYVF01000061">
    <property type="protein sequence ID" value="HJG31816.1"/>
    <property type="molecule type" value="Genomic_DNA"/>
</dbReference>
<evidence type="ECO:0000256" key="2">
    <source>
        <dbReference type="ARBA" id="ARBA00007069"/>
    </source>
</evidence>
<dbReference type="Proteomes" id="UP000746751">
    <property type="component" value="Unassembled WGS sequence"/>
</dbReference>
<feature type="transmembrane region" description="Helical" evidence="8">
    <location>
        <begin position="156"/>
        <end position="179"/>
    </location>
</feature>
<comment type="similarity">
    <text evidence="2 9">Belongs to the binding-protein-dependent transport system permease family. CysTW subfamily.</text>
</comment>
<dbReference type="AlphaFoldDB" id="A0A921IRC1"/>
<dbReference type="InterPro" id="IPR035906">
    <property type="entry name" value="MetI-like_sf"/>
</dbReference>
<evidence type="ECO:0000256" key="6">
    <source>
        <dbReference type="ARBA" id="ARBA00022989"/>
    </source>
</evidence>
<evidence type="ECO:0000259" key="10">
    <source>
        <dbReference type="PROSITE" id="PS50928"/>
    </source>
</evidence>
<keyword evidence="4 9" id="KW-1003">Cell membrane</keyword>
<keyword evidence="7 8" id="KW-0472">Membrane</keyword>
<gene>
    <name evidence="11" type="primary">pstC</name>
    <name evidence="11" type="ORF">K8U80_10550</name>
</gene>
<feature type="transmembrane region" description="Helical" evidence="8">
    <location>
        <begin position="12"/>
        <end position="37"/>
    </location>
</feature>
<evidence type="ECO:0000256" key="5">
    <source>
        <dbReference type="ARBA" id="ARBA00022692"/>
    </source>
</evidence>
<dbReference type="SUPFAM" id="SSF161098">
    <property type="entry name" value="MetI-like"/>
    <property type="match status" value="1"/>
</dbReference>
<dbReference type="Gene3D" id="1.10.3720.10">
    <property type="entry name" value="MetI-like"/>
    <property type="match status" value="1"/>
</dbReference>
<name>A0A921IRC1_9ACTN</name>
<evidence type="ECO:0000256" key="3">
    <source>
        <dbReference type="ARBA" id="ARBA00022448"/>
    </source>
</evidence>
<evidence type="ECO:0000256" key="1">
    <source>
        <dbReference type="ARBA" id="ARBA00004651"/>
    </source>
</evidence>
<dbReference type="GO" id="GO:0005315">
    <property type="term" value="F:phosphate transmembrane transporter activity"/>
    <property type="evidence" value="ECO:0007669"/>
    <property type="project" value="InterPro"/>
</dbReference>
<accession>A0A921IRC1</accession>
<dbReference type="GO" id="GO:0005886">
    <property type="term" value="C:plasma membrane"/>
    <property type="evidence" value="ECO:0007669"/>
    <property type="project" value="UniProtKB-SubCell"/>
</dbReference>
<protein>
    <recommendedName>
        <fullName evidence="9">Phosphate transport system permease protein</fullName>
    </recommendedName>
</protein>
<dbReference type="Pfam" id="PF00528">
    <property type="entry name" value="BPD_transp_1"/>
    <property type="match status" value="1"/>
</dbReference>
<keyword evidence="6 8" id="KW-1133">Transmembrane helix</keyword>
<comment type="caution">
    <text evidence="9">Lacks conserved residue(s) required for the propagation of feature annotation.</text>
</comment>
<sequence length="303" mass="31970">MAKQMPKRNLEKVGLSVTGACVALVTLVVVALIFMVAQRGLSTFIKDGVNIAEFFTGTTWNLANTNEATGLPFTGALPLIVTSFAVTVISTIIAVPIAIGAAIFVVEIQPKFGQKYFQPLIELLVGIPSVVFGLIGFHVIVGAMRVIFNVDLGLGILPGSIVLALMILPTITTLSIDALRAVPDGYRNGSLALGYTRWQTIWHVVLKSATPSLMTAVILGMTRAFGETLAVRMVIGGVEAMPEGLLDSASTITTTLTTSMAVYATGSVQNDVLWSLGLLLMGMSLIFILIIHLIGAKGAKARG</sequence>
<reference evidence="11" key="1">
    <citation type="journal article" date="2021" name="PeerJ">
        <title>Extensive microbial diversity within the chicken gut microbiome revealed by metagenomics and culture.</title>
        <authorList>
            <person name="Gilroy R."/>
            <person name="Ravi A."/>
            <person name="Getino M."/>
            <person name="Pursley I."/>
            <person name="Horton D.L."/>
            <person name="Alikhan N.F."/>
            <person name="Baker D."/>
            <person name="Gharbi K."/>
            <person name="Hall N."/>
            <person name="Watson M."/>
            <person name="Adriaenssens E.M."/>
            <person name="Foster-Nyarko E."/>
            <person name="Jarju S."/>
            <person name="Secka A."/>
            <person name="Antonio M."/>
            <person name="Oren A."/>
            <person name="Chaudhuri R.R."/>
            <person name="La Ragione R."/>
            <person name="Hildebrand F."/>
            <person name="Pallen M.J."/>
        </authorList>
    </citation>
    <scope>NUCLEOTIDE SEQUENCE</scope>
    <source>
        <strain evidence="11">ChiGjej2B2-7701</strain>
    </source>
</reference>
<dbReference type="InterPro" id="IPR051124">
    <property type="entry name" value="Phosphate_Transport_Permease"/>
</dbReference>
<evidence type="ECO:0000256" key="9">
    <source>
        <dbReference type="RuleBase" id="RU363054"/>
    </source>
</evidence>
<dbReference type="PROSITE" id="PS50928">
    <property type="entry name" value="ABC_TM1"/>
    <property type="match status" value="1"/>
</dbReference>
<organism evidence="11 12">
    <name type="scientific">Collinsella ihumii</name>
    <dbReference type="NCBI Taxonomy" id="1720204"/>
    <lineage>
        <taxon>Bacteria</taxon>
        <taxon>Bacillati</taxon>
        <taxon>Actinomycetota</taxon>
        <taxon>Coriobacteriia</taxon>
        <taxon>Coriobacteriales</taxon>
        <taxon>Coriobacteriaceae</taxon>
        <taxon>Collinsella</taxon>
    </lineage>
</organism>
<dbReference type="PANTHER" id="PTHR30425:SF2">
    <property type="entry name" value="ABC TRANSPORTER PERMEASE PROTEIN YQGH-RELATED"/>
    <property type="match status" value="1"/>
</dbReference>
<comment type="function">
    <text evidence="9">Part of the binding-protein-dependent transport system for phosphate; probably responsible for the translocation of the substrate across the membrane.</text>
</comment>
<dbReference type="CDD" id="cd06261">
    <property type="entry name" value="TM_PBP2"/>
    <property type="match status" value="1"/>
</dbReference>
<comment type="caution">
    <text evidence="11">The sequence shown here is derived from an EMBL/GenBank/DDBJ whole genome shotgun (WGS) entry which is preliminary data.</text>
</comment>
<feature type="transmembrane region" description="Helical" evidence="8">
    <location>
        <begin position="272"/>
        <end position="294"/>
    </location>
</feature>